<evidence type="ECO:0000256" key="1">
    <source>
        <dbReference type="ARBA" id="ARBA00005606"/>
    </source>
</evidence>
<feature type="compositionally biased region" description="Basic and acidic residues" evidence="2">
    <location>
        <begin position="1"/>
        <end position="15"/>
    </location>
</feature>
<comment type="similarity">
    <text evidence="1">Belongs to the selenium-binding protein family.</text>
</comment>
<dbReference type="KEGG" id="hje:HacjB3_02030"/>
<dbReference type="AlphaFoldDB" id="D8J5Z3"/>
<dbReference type="PANTHER" id="PTHR23300:SF0">
    <property type="entry name" value="METHANETHIOL OXIDASE"/>
    <property type="match status" value="1"/>
</dbReference>
<evidence type="ECO:0000313" key="4">
    <source>
        <dbReference type="EMBL" id="ELY34155.1"/>
    </source>
</evidence>
<proteinExistence type="inferred from homology"/>
<dbReference type="SUPFAM" id="SSF75011">
    <property type="entry name" value="3-carboxy-cis,cis-mucoante lactonizing enzyme"/>
    <property type="match status" value="1"/>
</dbReference>
<dbReference type="RefSeq" id="WP_008418471.1">
    <property type="nucleotide sequence ID" value="NC_014297.1"/>
</dbReference>
<dbReference type="eggNOG" id="arCOG04697">
    <property type="taxonomic scope" value="Archaea"/>
</dbReference>
<dbReference type="OrthoDB" id="32898at2157"/>
<gene>
    <name evidence="3" type="ordered locus">HacjB3_02030</name>
    <name evidence="4" type="ORF">C497_17287</name>
</gene>
<evidence type="ECO:0000313" key="6">
    <source>
        <dbReference type="Proteomes" id="UP000011645"/>
    </source>
</evidence>
<reference evidence="3 5" key="1">
    <citation type="journal article" date="2010" name="J. Bacteriol.">
        <title>Complete genome sequence of Halalkalicoccus jeotgali B3(T), an extremely halophilic archaeon.</title>
        <authorList>
            <person name="Roh S.W."/>
            <person name="Nam Y.D."/>
            <person name="Nam S.H."/>
            <person name="Choi S.H."/>
            <person name="Park H.S."/>
            <person name="Bae J.W."/>
        </authorList>
    </citation>
    <scope>NUCLEOTIDE SEQUENCE [LARGE SCALE GENOMIC DNA]</scope>
    <source>
        <strain evidence="3">B3</strain>
        <strain evidence="5">DSM 18796 / CECT 7217 / JCM 14584 / KCTC 4019 / B3</strain>
    </source>
</reference>
<organism evidence="3 5">
    <name type="scientific">Halalkalicoccus jeotgali (strain DSM 18796 / CECT 7217 / JCM 14584 / KCTC 4019 / B3)</name>
    <dbReference type="NCBI Taxonomy" id="795797"/>
    <lineage>
        <taxon>Archaea</taxon>
        <taxon>Methanobacteriati</taxon>
        <taxon>Methanobacteriota</taxon>
        <taxon>Stenosarchaea group</taxon>
        <taxon>Halobacteria</taxon>
        <taxon>Halobacteriales</taxon>
        <taxon>Halococcaceae</taxon>
        <taxon>Halalkalicoccus</taxon>
    </lineage>
</organism>
<dbReference type="InterPro" id="IPR008826">
    <property type="entry name" value="Se-bd"/>
</dbReference>
<dbReference type="Pfam" id="PF05694">
    <property type="entry name" value="SBP56"/>
    <property type="match status" value="1"/>
</dbReference>
<accession>D8J5Z3</accession>
<evidence type="ECO:0000313" key="3">
    <source>
        <dbReference type="EMBL" id="ADJ13799.1"/>
    </source>
</evidence>
<keyword evidence="6" id="KW-1185">Reference proteome</keyword>
<reference evidence="4 6" key="2">
    <citation type="journal article" date="2014" name="PLoS Genet.">
        <title>Phylogenetically driven sequencing of extremely halophilic archaea reveals strategies for static and dynamic osmo-response.</title>
        <authorList>
            <person name="Becker E.A."/>
            <person name="Seitzer P.M."/>
            <person name="Tritt A."/>
            <person name="Larsen D."/>
            <person name="Krusor M."/>
            <person name="Yao A.I."/>
            <person name="Wu D."/>
            <person name="Madern D."/>
            <person name="Eisen J.A."/>
            <person name="Darling A.E."/>
            <person name="Facciotti M.T."/>
        </authorList>
    </citation>
    <scope>NUCLEOTIDE SEQUENCE [LARGE SCALE GENOMIC DNA]</scope>
    <source>
        <strain evidence="4">B3</strain>
        <strain evidence="6">DSM 18796 / CECT 7217 / JCM 14584 / KCTC 4019 / B3</strain>
    </source>
</reference>
<dbReference type="Proteomes" id="UP000000390">
    <property type="component" value="Chromosome"/>
</dbReference>
<dbReference type="GeneID" id="9418205"/>
<name>D8J5Z3_HALJB</name>
<protein>
    <submittedName>
        <fullName evidence="3">Selenium-binding protein</fullName>
    </submittedName>
</protein>
<dbReference type="PATRIC" id="fig|795797.18.peg.411"/>
<sequence length="476" mass="53541">MSSSHTGEHSEHPEVEGPGYATPQAAIEESERETVAYVIGLYTGTDIDAPDFLAVVDVDPESSTYGEITHRIEMPTKGDELHHFGWNACSSSCHMEGLERRYLVVPGNRSSRITVIDTKERDHPEIVRVIEPEEVHELDLSAPHTVHCPAGGGVMVSMLGDADGELPGGFLELNEDLEIEGRWDLPGEIEMNYDFWYQPRHNVMISSEWAAPETYQPGFDMEDVEAGKYGHRLHFWNWGDKTVEQTVDLGEEGLVPLEVRFLHSPEATHGYVNAALSSNIFHFFEDREARSASEGASGDEPRADGRWRAEKVIDFEGRDLEGWDMPVPALPTDILISMDDRYLFGANWLHGEVWMYDISDPANPRHADSISIGGYFGDVREVKGRELAAGPQMVQLSLDGERLYWTTSLYSTWDDQFFPEEKERGSVMLKADVDPRRGTLTLDEDFLVDFGTLPEGPARAHEIRWPDGDCTSDVWQ</sequence>
<feature type="region of interest" description="Disordered" evidence="2">
    <location>
        <begin position="1"/>
        <end position="20"/>
    </location>
</feature>
<dbReference type="Proteomes" id="UP000011645">
    <property type="component" value="Unassembled WGS sequence"/>
</dbReference>
<dbReference type="HOGENOM" id="CLU_032512_0_0_2"/>
<dbReference type="GO" id="GO:0008430">
    <property type="term" value="F:selenium binding"/>
    <property type="evidence" value="ECO:0007669"/>
    <property type="project" value="InterPro"/>
</dbReference>
<evidence type="ECO:0000256" key="2">
    <source>
        <dbReference type="SAM" id="MobiDB-lite"/>
    </source>
</evidence>
<dbReference type="EMBL" id="AOHV01000042">
    <property type="protein sequence ID" value="ELY34155.1"/>
    <property type="molecule type" value="Genomic_DNA"/>
</dbReference>
<evidence type="ECO:0000313" key="5">
    <source>
        <dbReference type="Proteomes" id="UP000000390"/>
    </source>
</evidence>
<dbReference type="EMBL" id="CP002062">
    <property type="protein sequence ID" value="ADJ13799.1"/>
    <property type="molecule type" value="Genomic_DNA"/>
</dbReference>
<dbReference type="PANTHER" id="PTHR23300">
    <property type="entry name" value="METHANETHIOL OXIDASE"/>
    <property type="match status" value="1"/>
</dbReference>
<dbReference type="STRING" id="795797.HacjB3_02030"/>